<feature type="region of interest" description="Disordered" evidence="1">
    <location>
        <begin position="368"/>
        <end position="390"/>
    </location>
</feature>
<dbReference type="Pfam" id="PF18939">
    <property type="entry name" value="DUF5686"/>
    <property type="match status" value="1"/>
</dbReference>
<dbReference type="SUPFAM" id="SSF49464">
    <property type="entry name" value="Carboxypeptidase regulatory domain-like"/>
    <property type="match status" value="1"/>
</dbReference>
<dbReference type="InterPro" id="IPR008969">
    <property type="entry name" value="CarboxyPept-like_regulatory"/>
</dbReference>
<evidence type="ECO:0000256" key="1">
    <source>
        <dbReference type="SAM" id="MobiDB-lite"/>
    </source>
</evidence>
<feature type="compositionally biased region" description="Pro residues" evidence="1">
    <location>
        <begin position="368"/>
        <end position="380"/>
    </location>
</feature>
<dbReference type="EMBL" id="CP095848">
    <property type="protein sequence ID" value="UPL49395.1"/>
    <property type="molecule type" value="Genomic_DNA"/>
</dbReference>
<sequence length="889" mass="100284">MIPLVMIPQMHRYFLILLLLLRTVAPATAGIVRGRITDAKGEGLAFANVAVRASTTSTASNEQGNYQLRLPAGRYELVFQYVGFKPRLETVRVAGGDTATVLNITLSPENYQLREVIVRSTDKDPAYTIVQQAMQWRRYHQREVAAFKARTYIKTLGRFTDVPGKILGLVKVGPDIKPGIFYLSETVSEMSFRQPNVVQERMISSRVSGDTKGISFNRASAGRGLNFYQNVLKSGFSERGFVSPIAANAPLFYRYELEGSTRQGALLIHKIKVTPRRRTDPVFAGHIYIVDGTWRLHSVALNLSKDAQLDYVDNLHIEQIFAPAPGPSDVWVMQSQKVTVGFTAFGFKGNGYITAILSNYKVTPTFPNRPAPTTPAPVPGPDAADEAPAVTRETVAQVKKQKPKVDGLNRTMRRQSRQVATTRDTSSLALGQLKRGEVMLVEKGVNERDTSYWASIRPVPLTEEEQKDYQVKDSTEVIRNSRPYQDSLDRKRNELSPSKFLLTGYVYSNTFRKRQWYVAPVFNIVNYNTVEGLVINPQATYTQRTDDRRTWSVTPSLRYGFSNELLSPSVAASWQLDAVKLARISVVAGRTIENFDPSSQLTPFINTYYTLLQNRNYAKLYRRDGLQLGYQWEPLNGLTVQTTASYFTRHELQNTTFKLLTDHEDRTFTPNEPVNAERPDGTRFGRSQALTTEITASFRPGQRYITRPDGKFNLGSKYPTFSLTWRQGIGGILGSNVHYTLLEAGVRHSVSLGLLGTSNYRAAAGFFPGSPRLAFMDFRHFSGNRTYLTEDFAKFQLLDYYRFSTADKFLEVHYNHHFNGFLLNKIPLLRRLHWQEVASLNYLTTPTANHYLELGVGVEHVFKILRADFYTSLQSGQRAGTGVRIGIGF</sequence>
<evidence type="ECO:0000313" key="3">
    <source>
        <dbReference type="Proteomes" id="UP000829647"/>
    </source>
</evidence>
<dbReference type="Proteomes" id="UP000829647">
    <property type="component" value="Chromosome"/>
</dbReference>
<gene>
    <name evidence="2" type="ORF">MWH26_00425</name>
</gene>
<name>A0ABY4J9W4_9BACT</name>
<dbReference type="InterPro" id="IPR043741">
    <property type="entry name" value="DUF5686"/>
</dbReference>
<dbReference type="RefSeq" id="WP_247975606.1">
    <property type="nucleotide sequence ID" value="NZ_CP095848.1"/>
</dbReference>
<accession>A0ABY4J9W4</accession>
<keyword evidence="3" id="KW-1185">Reference proteome</keyword>
<proteinExistence type="predicted"/>
<evidence type="ECO:0000313" key="2">
    <source>
        <dbReference type="EMBL" id="UPL49395.1"/>
    </source>
</evidence>
<organism evidence="2 3">
    <name type="scientific">Hymenobacter sublimis</name>
    <dbReference type="NCBI Taxonomy" id="2933777"/>
    <lineage>
        <taxon>Bacteria</taxon>
        <taxon>Pseudomonadati</taxon>
        <taxon>Bacteroidota</taxon>
        <taxon>Cytophagia</taxon>
        <taxon>Cytophagales</taxon>
        <taxon>Hymenobacteraceae</taxon>
        <taxon>Hymenobacter</taxon>
    </lineage>
</organism>
<protein>
    <submittedName>
        <fullName evidence="2">DUF5686 and carboxypeptidase regulatory-like domain-containing protein</fullName>
    </submittedName>
</protein>
<reference evidence="2 3" key="1">
    <citation type="submission" date="2022-04" db="EMBL/GenBank/DDBJ databases">
        <title>Hymenobacter sp. isolated from the air.</title>
        <authorList>
            <person name="Won M."/>
            <person name="Lee C.-M."/>
            <person name="Woen H.-Y."/>
            <person name="Kwon S.-W."/>
        </authorList>
    </citation>
    <scope>NUCLEOTIDE SEQUENCE [LARGE SCALE GENOMIC DNA]</scope>
    <source>
        <strain evidence="3">5516 S-25</strain>
    </source>
</reference>
<dbReference type="Gene3D" id="2.60.40.1120">
    <property type="entry name" value="Carboxypeptidase-like, regulatory domain"/>
    <property type="match status" value="1"/>
</dbReference>
<dbReference type="Pfam" id="PF13715">
    <property type="entry name" value="CarbopepD_reg_2"/>
    <property type="match status" value="1"/>
</dbReference>